<dbReference type="PROSITE" id="PS01124">
    <property type="entry name" value="HTH_ARAC_FAMILY_2"/>
    <property type="match status" value="1"/>
</dbReference>
<evidence type="ECO:0000313" key="5">
    <source>
        <dbReference type="EMBL" id="MCC2253673.1"/>
    </source>
</evidence>
<keyword evidence="2" id="KW-0238">DNA-binding</keyword>
<keyword evidence="3" id="KW-0804">Transcription</keyword>
<dbReference type="EMBL" id="JAJEQX010000005">
    <property type="protein sequence ID" value="MCC2253673.1"/>
    <property type="molecule type" value="Genomic_DNA"/>
</dbReference>
<dbReference type="Pfam" id="PF12833">
    <property type="entry name" value="HTH_18"/>
    <property type="match status" value="1"/>
</dbReference>
<dbReference type="PANTHER" id="PTHR43280">
    <property type="entry name" value="ARAC-FAMILY TRANSCRIPTIONAL REGULATOR"/>
    <property type="match status" value="1"/>
</dbReference>
<dbReference type="SUPFAM" id="SSF46689">
    <property type="entry name" value="Homeodomain-like"/>
    <property type="match status" value="2"/>
</dbReference>
<reference evidence="5 6" key="1">
    <citation type="submission" date="2021-10" db="EMBL/GenBank/DDBJ databases">
        <title>Anaerobic single-cell dispensing facilitates the cultivation of human gut bacteria.</title>
        <authorList>
            <person name="Afrizal A."/>
        </authorList>
    </citation>
    <scope>NUCLEOTIDE SEQUENCE [LARGE SCALE GENOMIC DNA]</scope>
    <source>
        <strain evidence="5 6">CLA-AA-H200</strain>
    </source>
</reference>
<organism evidence="5 6">
    <name type="scientific">Ruminococcus turbiniformis</name>
    <dbReference type="NCBI Taxonomy" id="2881258"/>
    <lineage>
        <taxon>Bacteria</taxon>
        <taxon>Bacillati</taxon>
        <taxon>Bacillota</taxon>
        <taxon>Clostridia</taxon>
        <taxon>Eubacteriales</taxon>
        <taxon>Oscillospiraceae</taxon>
        <taxon>Ruminococcus</taxon>
    </lineage>
</organism>
<dbReference type="InterPro" id="IPR020449">
    <property type="entry name" value="Tscrpt_reg_AraC-type_HTH"/>
</dbReference>
<proteinExistence type="predicted"/>
<evidence type="ECO:0000256" key="3">
    <source>
        <dbReference type="ARBA" id="ARBA00023163"/>
    </source>
</evidence>
<sequence>MDNSVYKLLYGTTGVPLCTVEDGRISFRILGMDAEFFTDRFAEICLWDFHMQELPSGTPVVHFLNPGFFLGIYQLTETKGLIYGPSVPCRYSWTEIAPWLDSSLYSDNRDAAGRLLMSLNPITEIEYINGFCLAVYLYAGVTIKPEDIYMKQPVYFRKELRPSLASYIVDSRESSGFHTPQSWENQLLDTIEHGNTVMLKHLLHQTIVGRLGVLSFDSARQKRYMFVTSAAVAARAAIRGGMNYETACSLADIYCQHMDSMTDLKHLDELIHQMFFDFCEHVSRIKANDYSYPVQICCDYIQKHTHEKILLKDLAKVSGYSERRLSKKFFDETGIRIVDYIHRVKMEEARFLLQNSSYTVNEIGEYLGYANQSYFIAKFKEVYSKTPSEFRKKAALGADI</sequence>
<dbReference type="PRINTS" id="PR00032">
    <property type="entry name" value="HTHARAC"/>
</dbReference>
<dbReference type="SMART" id="SM00342">
    <property type="entry name" value="HTH_ARAC"/>
    <property type="match status" value="1"/>
</dbReference>
<dbReference type="InterPro" id="IPR009057">
    <property type="entry name" value="Homeodomain-like_sf"/>
</dbReference>
<evidence type="ECO:0000256" key="1">
    <source>
        <dbReference type="ARBA" id="ARBA00023015"/>
    </source>
</evidence>
<gene>
    <name evidence="5" type="ORF">LKD70_04345</name>
</gene>
<protein>
    <submittedName>
        <fullName evidence="5">AraC family transcriptional regulator</fullName>
    </submittedName>
</protein>
<evidence type="ECO:0000313" key="6">
    <source>
        <dbReference type="Proteomes" id="UP001198151"/>
    </source>
</evidence>
<name>A0ABS8FUL5_9FIRM</name>
<dbReference type="PANTHER" id="PTHR43280:SF2">
    <property type="entry name" value="HTH-TYPE TRANSCRIPTIONAL REGULATOR EXSA"/>
    <property type="match status" value="1"/>
</dbReference>
<dbReference type="InterPro" id="IPR018060">
    <property type="entry name" value="HTH_AraC"/>
</dbReference>
<evidence type="ECO:0000259" key="4">
    <source>
        <dbReference type="PROSITE" id="PS01124"/>
    </source>
</evidence>
<comment type="caution">
    <text evidence="5">The sequence shown here is derived from an EMBL/GenBank/DDBJ whole genome shotgun (WGS) entry which is preliminary data.</text>
</comment>
<feature type="domain" description="HTH araC/xylS-type" evidence="4">
    <location>
        <begin position="295"/>
        <end position="393"/>
    </location>
</feature>
<accession>A0ABS8FUL5</accession>
<dbReference type="PROSITE" id="PS00041">
    <property type="entry name" value="HTH_ARAC_FAMILY_1"/>
    <property type="match status" value="1"/>
</dbReference>
<keyword evidence="1" id="KW-0805">Transcription regulation</keyword>
<dbReference type="InterPro" id="IPR018062">
    <property type="entry name" value="HTH_AraC-typ_CS"/>
</dbReference>
<keyword evidence="6" id="KW-1185">Reference proteome</keyword>
<dbReference type="Gene3D" id="1.10.10.60">
    <property type="entry name" value="Homeodomain-like"/>
    <property type="match status" value="2"/>
</dbReference>
<dbReference type="Proteomes" id="UP001198151">
    <property type="component" value="Unassembled WGS sequence"/>
</dbReference>
<evidence type="ECO:0000256" key="2">
    <source>
        <dbReference type="ARBA" id="ARBA00023125"/>
    </source>
</evidence>
<dbReference type="RefSeq" id="WP_227706814.1">
    <property type="nucleotide sequence ID" value="NZ_JAJEQX010000005.1"/>
</dbReference>